<comment type="caution">
    <text evidence="2">The sequence shown here is derived from an EMBL/GenBank/DDBJ whole genome shotgun (WGS) entry which is preliminary data.</text>
</comment>
<dbReference type="SUPFAM" id="SSF140804">
    <property type="entry name" value="YidB-like"/>
    <property type="match status" value="1"/>
</dbReference>
<evidence type="ECO:0000313" key="4">
    <source>
        <dbReference type="Proteomes" id="UP001526337"/>
    </source>
</evidence>
<name>A0A318PSZ7_9PROT</name>
<sequence>MTESNFFTRAGDFLTGATGDQSGLITVLNEILGPITRKDQPTRLEARSRTPEIMDMVSHWQVQDRPGPTTEAVIHSLFSPEEIRRFSDETGLSAPAAMEILKDIVPLCARDRKKRQLRVPDEAR</sequence>
<dbReference type="EMBL" id="JANGSQ010000095">
    <property type="protein sequence ID" value="MCW4590191.1"/>
    <property type="molecule type" value="Genomic_DNA"/>
</dbReference>
<evidence type="ECO:0008006" key="5">
    <source>
        <dbReference type="Google" id="ProtNLM"/>
    </source>
</evidence>
<dbReference type="InterPro" id="IPR027405">
    <property type="entry name" value="YidB-like"/>
</dbReference>
<proteinExistence type="predicted"/>
<dbReference type="OrthoDB" id="7278837at2"/>
<evidence type="ECO:0000313" key="2">
    <source>
        <dbReference type="EMBL" id="PYD63701.1"/>
    </source>
</evidence>
<dbReference type="RefSeq" id="WP_110912988.1">
    <property type="nucleotide sequence ID" value="NZ_JABJWD010000010.1"/>
</dbReference>
<dbReference type="EMBL" id="NKUF01000008">
    <property type="protein sequence ID" value="PYD63701.1"/>
    <property type="molecule type" value="Genomic_DNA"/>
</dbReference>
<reference evidence="2 3" key="1">
    <citation type="submission" date="2017-07" db="EMBL/GenBank/DDBJ databases">
        <title>A draft genome sequence of Gluconacetobacter entanii LTH 4560.</title>
        <authorList>
            <person name="Skraban J."/>
            <person name="Cleenwerck I."/>
            <person name="Vandamme P."/>
            <person name="Trcek J."/>
        </authorList>
    </citation>
    <scope>NUCLEOTIDE SEQUENCE [LARGE SCALE GENOMIC DNA]</scope>
    <source>
        <strain evidence="2 3">LTH 4560</strain>
    </source>
</reference>
<keyword evidence="4" id="KW-1185">Reference proteome</keyword>
<accession>A0A318PSZ7</accession>
<dbReference type="Proteomes" id="UP001526337">
    <property type="component" value="Unassembled WGS sequence"/>
</dbReference>
<dbReference type="Proteomes" id="UP000248301">
    <property type="component" value="Unassembled WGS sequence"/>
</dbReference>
<protein>
    <recommendedName>
        <fullName evidence="5">DUF937 domain-containing protein</fullName>
    </recommendedName>
</protein>
<dbReference type="AlphaFoldDB" id="A0A318PSZ7"/>
<reference evidence="1 4" key="2">
    <citation type="submission" date="2022-07" db="EMBL/GenBank/DDBJ databases">
        <title>Genome stability of Gluconacetobacter entanii AV429.</title>
        <authorList>
            <person name="Trcek J."/>
            <person name="Cepec E."/>
        </authorList>
    </citation>
    <scope>NUCLEOTIDE SEQUENCE [LARGE SCALE GENOMIC DNA]</scope>
    <source>
        <strain evidence="1 4">AV429_2022</strain>
    </source>
</reference>
<evidence type="ECO:0000313" key="1">
    <source>
        <dbReference type="EMBL" id="MCW4590191.1"/>
    </source>
</evidence>
<gene>
    <name evidence="2" type="ORF">CFR72_05345</name>
    <name evidence="1" type="ORF">NO263_06325</name>
</gene>
<evidence type="ECO:0000313" key="3">
    <source>
        <dbReference type="Proteomes" id="UP000248301"/>
    </source>
</evidence>
<organism evidence="2 3">
    <name type="scientific">Gluconacetobacter entanii</name>
    <dbReference type="NCBI Taxonomy" id="108528"/>
    <lineage>
        <taxon>Bacteria</taxon>
        <taxon>Pseudomonadati</taxon>
        <taxon>Pseudomonadota</taxon>
        <taxon>Alphaproteobacteria</taxon>
        <taxon>Acetobacterales</taxon>
        <taxon>Acetobacteraceae</taxon>
        <taxon>Gluconacetobacter</taxon>
    </lineage>
</organism>